<proteinExistence type="predicted"/>
<evidence type="ECO:0000313" key="1">
    <source>
        <dbReference type="EMBL" id="GAA5414373.1"/>
    </source>
</evidence>
<reference evidence="1" key="1">
    <citation type="submission" date="2024-02" db="EMBL/GenBank/DDBJ databases">
        <title>Draft genome sequence of new strains in genus Ureaplasma.</title>
        <authorList>
            <person name="Nakajima Y."/>
            <person name="Segawa T."/>
        </authorList>
    </citation>
    <scope>NUCLEOTIDE SEQUENCE [LARGE SCALE GENOMIC DNA]</scope>
    <source>
        <strain evidence="1">OM1</strain>
    </source>
</reference>
<dbReference type="RefSeq" id="WP_353289538.1">
    <property type="nucleotide sequence ID" value="NZ_BAABQM010000001.1"/>
</dbReference>
<gene>
    <name evidence="1" type="ORF">UREOM_0840</name>
</gene>
<evidence type="ECO:0000313" key="2">
    <source>
        <dbReference type="Proteomes" id="UP001449582"/>
    </source>
</evidence>
<dbReference type="Proteomes" id="UP001449582">
    <property type="component" value="Unassembled WGS sequence"/>
</dbReference>
<keyword evidence="2" id="KW-1185">Reference proteome</keyword>
<accession>A0ABP9UB42</accession>
<sequence>MKISQILWKPIFHPEKNILLDGTATFQNGFPMVIGGYNKLVFFVNVWPYFTHPKKHEVSEPLPHFFHYKKVGKQKFKNKQYASLLDHDLKIDITHIYVMPTNQFQAAFLTNQEEVLAETRSIHQLNQVKILEQIIMNIKQRNFCLMDTNYENEVSHFHTHYISQKLWTWLYERNKKQYADSQVQLVARMNDCWRDYKQFRKQHSKSIDAFIKWLIAVLRQTQKSILKLNQEFEQYVFKKYLKTSKVNVKQLHETLPPDVLTSITQLFVTNIFRLSYSENERAIFFAQQKLEQAKANKNRKQHVKTWKS</sequence>
<name>A0ABP9UB42_9BACT</name>
<organism evidence="1 2">
    <name type="scientific">Ureaplasma ceti</name>
    <dbReference type="NCBI Taxonomy" id="3119530"/>
    <lineage>
        <taxon>Bacteria</taxon>
        <taxon>Bacillati</taxon>
        <taxon>Mycoplasmatota</taxon>
        <taxon>Mycoplasmoidales</taxon>
        <taxon>Mycoplasmoidaceae</taxon>
        <taxon>Ureaplasma</taxon>
    </lineage>
</organism>
<dbReference type="EMBL" id="BAABQM010000001">
    <property type="protein sequence ID" value="GAA5414373.1"/>
    <property type="molecule type" value="Genomic_DNA"/>
</dbReference>
<comment type="caution">
    <text evidence="1">The sequence shown here is derived from an EMBL/GenBank/DDBJ whole genome shotgun (WGS) entry which is preliminary data.</text>
</comment>
<protein>
    <submittedName>
        <fullName evidence="1">Uncharacterized protein</fullName>
    </submittedName>
</protein>